<name>A0ABR1MAN8_9PEZI</name>
<gene>
    <name evidence="2" type="ORF">J3D65DRAFT_599528</name>
</gene>
<feature type="region of interest" description="Disordered" evidence="1">
    <location>
        <begin position="55"/>
        <end position="87"/>
    </location>
</feature>
<evidence type="ECO:0000313" key="3">
    <source>
        <dbReference type="Proteomes" id="UP001360953"/>
    </source>
</evidence>
<sequence length="124" mass="13260">MTFHAERKSSFLASTVPGSKCFFLCGFASRVGPRLQANEVAAVFIAGFHNHLSSEDRLSSNAGTAEDLRTDARTNEPEPGIGATRFPAKWYEGEGPNSMKVAGGCTISTSRPKGMAPNSWHGRA</sequence>
<keyword evidence="3" id="KW-1185">Reference proteome</keyword>
<reference evidence="2 3" key="1">
    <citation type="submission" date="2024-04" db="EMBL/GenBank/DDBJ databases">
        <title>Phyllosticta paracitricarpa is synonymous to the EU quarantine fungus P. citricarpa based on phylogenomic analyses.</title>
        <authorList>
            <consortium name="Lawrence Berkeley National Laboratory"/>
            <person name="Van ingen-buijs V.A."/>
            <person name="Van westerhoven A.C."/>
            <person name="Haridas S."/>
            <person name="Skiadas P."/>
            <person name="Martin F."/>
            <person name="Groenewald J.Z."/>
            <person name="Crous P.W."/>
            <person name="Seidl M.F."/>
        </authorList>
    </citation>
    <scope>NUCLEOTIDE SEQUENCE [LARGE SCALE GENOMIC DNA]</scope>
    <source>
        <strain evidence="2 3">CPC 17464</strain>
    </source>
</reference>
<evidence type="ECO:0000256" key="1">
    <source>
        <dbReference type="SAM" id="MobiDB-lite"/>
    </source>
</evidence>
<feature type="region of interest" description="Disordered" evidence="1">
    <location>
        <begin position="102"/>
        <end position="124"/>
    </location>
</feature>
<organism evidence="2 3">
    <name type="scientific">Phyllosticta citribraziliensis</name>
    <dbReference type="NCBI Taxonomy" id="989973"/>
    <lineage>
        <taxon>Eukaryota</taxon>
        <taxon>Fungi</taxon>
        <taxon>Dikarya</taxon>
        <taxon>Ascomycota</taxon>
        <taxon>Pezizomycotina</taxon>
        <taxon>Dothideomycetes</taxon>
        <taxon>Dothideomycetes incertae sedis</taxon>
        <taxon>Botryosphaeriales</taxon>
        <taxon>Phyllostictaceae</taxon>
        <taxon>Phyllosticta</taxon>
    </lineage>
</organism>
<dbReference type="Proteomes" id="UP001360953">
    <property type="component" value="Unassembled WGS sequence"/>
</dbReference>
<protein>
    <submittedName>
        <fullName evidence="2">Uncharacterized protein</fullName>
    </submittedName>
</protein>
<dbReference type="RefSeq" id="XP_066660152.1">
    <property type="nucleotide sequence ID" value="XM_066797904.1"/>
</dbReference>
<accession>A0ABR1MAN8</accession>
<proteinExistence type="predicted"/>
<comment type="caution">
    <text evidence="2">The sequence shown here is derived from an EMBL/GenBank/DDBJ whole genome shotgun (WGS) entry which is preliminary data.</text>
</comment>
<feature type="compositionally biased region" description="Basic and acidic residues" evidence="1">
    <location>
        <begin position="66"/>
        <end position="76"/>
    </location>
</feature>
<evidence type="ECO:0000313" key="2">
    <source>
        <dbReference type="EMBL" id="KAK7544917.1"/>
    </source>
</evidence>
<dbReference type="EMBL" id="JBBPEH010000001">
    <property type="protein sequence ID" value="KAK7544917.1"/>
    <property type="molecule type" value="Genomic_DNA"/>
</dbReference>
<dbReference type="GeneID" id="92030810"/>